<feature type="region of interest" description="Disordered" evidence="8">
    <location>
        <begin position="602"/>
        <end position="621"/>
    </location>
</feature>
<comment type="subcellular location">
    <subcellularLocation>
        <location evidence="3">Cytoplasm</location>
    </subcellularLocation>
    <subcellularLocation>
        <location evidence="2">Nucleus</location>
    </subcellularLocation>
</comment>
<dbReference type="InterPro" id="IPR048411">
    <property type="entry name" value="Htt_N_HEAT_rpt-1"/>
</dbReference>
<feature type="region of interest" description="Disordered" evidence="8">
    <location>
        <begin position="3808"/>
        <end position="3828"/>
    </location>
</feature>
<proteinExistence type="inferred from homology"/>
<keyword evidence="6" id="KW-0539">Nucleus</keyword>
<feature type="repeat" description="HEAT" evidence="7">
    <location>
        <begin position="100"/>
        <end position="136"/>
    </location>
</feature>
<evidence type="ECO:0000256" key="2">
    <source>
        <dbReference type="ARBA" id="ARBA00004123"/>
    </source>
</evidence>
<dbReference type="InterPro" id="IPR016024">
    <property type="entry name" value="ARM-type_fold"/>
</dbReference>
<feature type="compositionally biased region" description="Polar residues" evidence="8">
    <location>
        <begin position="3586"/>
        <end position="3596"/>
    </location>
</feature>
<sequence>MFLGLTVLPKMNSRSVTESDLISALQAIGVSYRSDEINKSSDSRSNSNNASIETTLSLSTNSFPVFERPDSLRIIHNLVEGLLRVQTRDSSIALRHLNVVLSSLFKFLNDSNSDVRIAADEGLNKLIKFLRSSMTRLILFELLMELKRNKNSRSVSVALSKFASLSTQIRTSKRRFYATNLLPVLISIFEQEDDLLFENLTDSFRQIAKELFYYATEKELLTFLRAQITRLSSSKAVVRRSVAQSLVITCQSSRVPLTLLRYLLHLILTEMDSLTKDSQSEPTKVECDKSSTPFNSTAYWTGLFNTIRYLSIGWDQFSNNFMKNISFLNLNIPPTSSVHLDFHNTLHSRLIDLESHEMLNPDDSNPFSSEDKVDSPKKLSKTDYTDFDNRMWSKAFFMCLHYACDLSTSNSLMVQTASLEAFVQLLIVRRPLFLFPISWLASITSCSSPVSLSSNQHLNYNTANNDILNDKTVIESSSQQCKLYESELNTNATNSKETPDFAASSRFLRTLSSESIDDKSPTSDFQSVDSRDTYLIRSVSSSSLSSSIKIDLNDSAINGQEIQNQLSAVRAHLARDGEKSMDDDNDDVFSYLGYNIVGDSSRNVESAQSDSHDSINPDDHIHDQQPPSIHYSKFRPFNLVDLINCLNNQGEPINLVQADWLLPFLLLSFDMMPQAQETSKIHHQWPRPLTSPRISLQLLVINCLTQLAQLNPLMFFVQLNGDQCCPNDQLSVKQIQWPTAVEVILEFLSNSTDPQAQGQLCILIGNLIGSYLVWQDLTDQDPDYGHKFAIYTSLDHLFTKLDSYLNTNVSGITLRWALSGLRACSNALLSCADRKASFYPKESHISPDELLVYRFLKTLSSIVIHASRHPYRLVRRELLTLVTELDWASVGYLEGTLKTHELAKSALFSVMPVRLIDLTWTECWRILCDTDPDLREHASTALIALASNLTSSIGDNLGISTGGLLPNRIKRSLYFWLPQPCSKIKSKVSCYGLVGALGVHGLPPCLSTLPMEMDVGPIGQQFYQSQMSQLLHLEAEHNEISNQATGFRLSSTGTACLFRKCLTALMELPCSSFLPEDRYMLLGVVSCLNQLIGSSHLLSYSHLWFDPSPSSSAASESTLSNENPVKPTHRRSRLSLLSWHCLTLLSSAPVTSLDLELQSSLLNLCTGCVTRWSVYTLLDRSSKDKSSNELPTSNKQQPFTRYALAFMQHLMRVCCILWHIFEAIHLPQHHQSDSITSKIPISSIYSGISESFMHSVANLAQTRTHFSTTQFDHEIINSPAGTANNTPIGNSGTISSVDTSSSKKRNYGTKLGGSLRKHLPAPRHSPTLTSSTLGYFANLPQYMSLYKTLKTAYKSFKISADLTGSHDRLMGLLQTCLYSFGRLLENLHFDEIAPYADELLVYLTSFYNWQPGPCLELSTQLLRAFVGTNLCNQWDDQLCQLYSDALNSSVSDQDMKNDSEEKKHSTINLENTLDFHIRKLLHQNKIFTNYLWDQNVLKESKACCWITSPELIHSPISAWIRFARQRRIPVGLKYASSTDRVSPTMPNQTMIMSTLKMKFDTQLFFKRLEHIVLCGMENYKWTNCYSLQTSILDLLIYLIYLRMNYCQLDVQQKFLETVINHCENLSSEIQRLETVSMMNVGSSNQQCSKGNQQLNSNKRLLSTSAFTFRDFCNSDSFLFPMMNLREPTILQQHQRLVNALFRFLVTLTYQYRVISLSLTSVPPASRLAQSKHLDSGNSENSSNSPASTTSNATNDKDESIDSRLVELSQVVHLAEALAAETCDPSSIVLTSMIPVIVDLFVIQQPLNQRINKETENVDQAKMNQIQQANAQRETIFSLLLRRLSHLPASYDQISLILEEVNISTNICKTENVICIIDCLTQISNHILSHLANGTAQIDNPADFDALQRLLNHLVVIINSLDETEPSQVVWTIISKVEEVLYNVFYSKILLDHYNILHFIRWAVAQVFCGRFLFHLFNCSRKLLPPIDFDISKRTTRLFEHSLLAFQQIIDGIKFFLLYQPMMIGQITSLQFDYSLKSTNLILLIQLSLNHLLNLIELVKSDFWINTEWNIEQITSPIQIIHKTIYSVGKYEPLLCFLWYQLIYSKELNIMNILLRNCHTKSSPDNNDDISSKIFLPNFYIDSNWTSINLELVHQFIMVSYIQSQLSSNNVDIVFQNLLSPVSDGHVNYSYRKKIIRLLNMWHSGEPIVCDLMSQLSNSKSAFKQIHDGFMENLSLMSLGQIYFILNNMFNKIHTESTTYQLDTLFNIFITPQCKLVKFEKEKHCSTCTRSIMPISLRIIASIKACNILEWILKTCDNKAEKLQCIVPYHVLVNYRTRLTTQTNNLKSDRLLNLLDEIIKFTNEKPNQSEKYISHGTLTHVNFNTIIKQSNQTTWLLNSAKDLLMQYDLSAALNGIRLIHALSECTNIKEKKISNILNSVCLRCSPRLLYYALVLGSSSASSSLSLNSLSTIPEITNQTHKPCPKTSNITPCVNVLFRVAQKILFQNIQNIVTNPSELFTEVEDPNLADSVQTYLTGLSFALLEFLRVLPHLPLGDLVPIEKETDALSFLLILIEFFFHSMGYPYSKIASVCLGNNYSNTDHVLNQSQIMNMDNNNYNPPRYYIVSVTMIQTSLRLLNYILQTALNRSAKGVDLFGGDGKKILSIFLVFIWMIDKSACLSEYTTIWSKSTNQHMINAVQRILDEYTQQSMTKPSSLLPPELSTTILLNNLLTPLYPPIMGLWWPDSISASTLSHFCAATASVASFSILNSTTNQARLGNIEGGFIQPCQLIGKCRLLRSNFIQSTGLDIVGQLNICTLGISRLLHTLNVSSSYSYSSMNMSFHESNDVKTSDCINSFVNLDLDHLTVNITRLNAMGWLDRREFERIWTNYLELLSSASDAQQNIYSIKIESDNGQLTSSEESIECNQSIVIGLRGLTRLLMDTSLKPQPGDTLYSRLHHHSRLGIPHFSHTKLGRKLISLLTMIEREQDYLNNSNKYSLICTTYSEHMNRLNETGDLELINLERLTNWYLDGPSQFAVDRLIRRLRMRENPNPTVWSSVVEHPSESEKLQLTTPQSVTPLQISKSNHRPTSILTLQNYEDPLFSCLQSLQLFYHSCLKPEPFTIRSDNEDINTLLLGTSKLVDLFTSNSTISSSLLNKNSSKQTKQQTSTVKGPAFDVWQSILQSAIILSDLFTTQEQFIWLNDHLQDALKQLPTWDEFQSPIHIWLALGISKCTAVLELVNSSPTNSHVLQPYSLEPAVKQTMNAINSSLLTVQNAGLHSAMYLLHAALLIRRQPYQQQLQQHSPPTGSSLLNELYGFLCSYLEKKINIIFCNSITTNLLGTETLINQSLSVSSTGSSGMKRFMQAVLHPGTASKITNTSSVERESSIIQLSNIDLTDHIEQHQLMILSTAFFLTEHFSGPPVFPIVTDSGIGITEMLSGLTAILFRLASCMLSDVPIINQSKYTNNTKCSALNSGTTVELSYSFPVHLAWCQGIERLIHTGRLGKGAIGSLQKMCINRIRTCRSPHISFLAIRLLLTCMYTSLGRLNDRIQHYRRIHHTQQSDSTSTNCEISVNNKINQVAVSNEDTSGQCSTKPGSKVSDDSPFESLPSSILQDSENIVAITQECINCLWERIRGGISLINSPVQPTHGLHIAWTSVTEARLITRLLPFISSDVTQTFMGLISTPESTNKQSNLTSSILDCNSLPNSVLNKALGEFARADHSFPNLAASNLTQLFESFMQSENGQNLVRQWVLLSFPTLLSRQPSYLAIWACTVCLLAAATEPKLRTALFLCYTYKLSNTEPNNSLDISSDTATTTNTNNNSPSSSSSFFITSSTNLWLNDLFCLAAYHFVTDGLLKPILKSESEILYNKRQAERDHFLALIKDHCDKLSTTNNNSIVTTPTTTNATNNINSSSGSISNNDNSFPNNNNNIKVSSDNSSIFHQLYTIIKKQVADTSS</sequence>
<evidence type="ECO:0000313" key="9">
    <source>
        <dbReference type="Proteomes" id="UP000050792"/>
    </source>
</evidence>
<dbReference type="InterPro" id="IPR000091">
    <property type="entry name" value="Huntingtin"/>
</dbReference>
<keyword evidence="9" id="KW-1185">Reference proteome</keyword>
<dbReference type="Pfam" id="PF12372">
    <property type="entry name" value="Htt_N-HEAT"/>
    <property type="match status" value="2"/>
</dbReference>
<accession>A0AA85F9K2</accession>
<name>A0AA85F9K2_9TREM</name>
<feature type="compositionally biased region" description="Basic and acidic residues" evidence="8">
    <location>
        <begin position="610"/>
        <end position="621"/>
    </location>
</feature>
<evidence type="ECO:0000256" key="5">
    <source>
        <dbReference type="ARBA" id="ARBA00022490"/>
    </source>
</evidence>
<dbReference type="WBParaSite" id="SRDH1_40880.2">
    <property type="protein sequence ID" value="SRDH1_40880.2"/>
    <property type="gene ID" value="SRDH1_40880"/>
</dbReference>
<feature type="compositionally biased region" description="Low complexity" evidence="8">
    <location>
        <begin position="3811"/>
        <end position="3828"/>
    </location>
</feature>
<feature type="region of interest" description="Disordered" evidence="8">
    <location>
        <begin position="3904"/>
        <end position="3931"/>
    </location>
</feature>
<evidence type="ECO:0000256" key="4">
    <source>
        <dbReference type="ARBA" id="ARBA00007153"/>
    </source>
</evidence>
<dbReference type="PROSITE" id="PS50077">
    <property type="entry name" value="HEAT_REPEAT"/>
    <property type="match status" value="1"/>
</dbReference>
<evidence type="ECO:0000256" key="8">
    <source>
        <dbReference type="SAM" id="MobiDB-lite"/>
    </source>
</evidence>
<dbReference type="Proteomes" id="UP000050792">
    <property type="component" value="Unassembled WGS sequence"/>
</dbReference>
<dbReference type="InterPro" id="IPR028426">
    <property type="entry name" value="Huntingtin_fam"/>
</dbReference>
<dbReference type="GO" id="GO:0005634">
    <property type="term" value="C:nucleus"/>
    <property type="evidence" value="ECO:0007669"/>
    <property type="project" value="UniProtKB-SubCell"/>
</dbReference>
<dbReference type="PANTHER" id="PTHR10170">
    <property type="entry name" value="HUNTINGTON DISEASE PROTEIN"/>
    <property type="match status" value="1"/>
</dbReference>
<dbReference type="GO" id="GO:0005737">
    <property type="term" value="C:cytoplasm"/>
    <property type="evidence" value="ECO:0007669"/>
    <property type="project" value="UniProtKB-SubCell"/>
</dbReference>
<comment type="function">
    <text evidence="1">May play a role in microtubule-mediated transport or vesicle function.</text>
</comment>
<dbReference type="InterPro" id="IPR024613">
    <property type="entry name" value="Huntingtin_N_HEAT_rpt-2"/>
</dbReference>
<dbReference type="InterPro" id="IPR021133">
    <property type="entry name" value="HEAT_type_2"/>
</dbReference>
<organism evidence="9 10">
    <name type="scientific">Schistosoma rodhaini</name>
    <dbReference type="NCBI Taxonomy" id="6188"/>
    <lineage>
        <taxon>Eukaryota</taxon>
        <taxon>Metazoa</taxon>
        <taxon>Spiralia</taxon>
        <taxon>Lophotrochozoa</taxon>
        <taxon>Platyhelminthes</taxon>
        <taxon>Trematoda</taxon>
        <taxon>Digenea</taxon>
        <taxon>Strigeidida</taxon>
        <taxon>Schistosomatoidea</taxon>
        <taxon>Schistosomatidae</taxon>
        <taxon>Schistosoma</taxon>
    </lineage>
</organism>
<dbReference type="Gene3D" id="1.25.10.10">
    <property type="entry name" value="Leucine-rich Repeat Variant"/>
    <property type="match status" value="1"/>
</dbReference>
<dbReference type="PANTHER" id="PTHR10170:SF10">
    <property type="entry name" value="HUNTINGTIN"/>
    <property type="match status" value="1"/>
</dbReference>
<feature type="compositionally biased region" description="Low complexity" evidence="8">
    <location>
        <begin position="1291"/>
        <end position="1300"/>
    </location>
</feature>
<dbReference type="SUPFAM" id="SSF48371">
    <property type="entry name" value="ARM repeat"/>
    <property type="match status" value="2"/>
</dbReference>
<feature type="region of interest" description="Disordered" evidence="8">
    <location>
        <begin position="1729"/>
        <end position="1757"/>
    </location>
</feature>
<evidence type="ECO:0000256" key="7">
    <source>
        <dbReference type="PROSITE-ProRule" id="PRU00103"/>
    </source>
</evidence>
<evidence type="ECO:0000256" key="3">
    <source>
        <dbReference type="ARBA" id="ARBA00004496"/>
    </source>
</evidence>
<keyword evidence="5" id="KW-0963">Cytoplasm</keyword>
<reference evidence="9" key="1">
    <citation type="submission" date="2022-06" db="EMBL/GenBank/DDBJ databases">
        <authorList>
            <person name="Berger JAMES D."/>
            <person name="Berger JAMES D."/>
        </authorList>
    </citation>
    <scope>NUCLEOTIDE SEQUENCE [LARGE SCALE GENOMIC DNA]</scope>
</reference>
<feature type="compositionally biased region" description="Low complexity" evidence="8">
    <location>
        <begin position="1735"/>
        <end position="1753"/>
    </location>
</feature>
<dbReference type="Pfam" id="PF20926">
    <property type="entry name" value="Htt_N-HEAT_1"/>
    <property type="match status" value="1"/>
</dbReference>
<feature type="region of interest" description="Disordered" evidence="8">
    <location>
        <begin position="1279"/>
        <end position="1306"/>
    </location>
</feature>
<reference evidence="10" key="2">
    <citation type="submission" date="2023-11" db="UniProtKB">
        <authorList>
            <consortium name="WormBaseParasite"/>
        </authorList>
    </citation>
    <scope>IDENTIFICATION</scope>
</reference>
<comment type="similarity">
    <text evidence="4">Belongs to the huntingtin family.</text>
</comment>
<feature type="region of interest" description="Disordered" evidence="8">
    <location>
        <begin position="3586"/>
        <end position="3605"/>
    </location>
</feature>
<dbReference type="PRINTS" id="PR00375">
    <property type="entry name" value="HUNTINGTIN"/>
</dbReference>
<protein>
    <submittedName>
        <fullName evidence="10">Uncharacterized protein</fullName>
    </submittedName>
</protein>
<dbReference type="InterPro" id="IPR011989">
    <property type="entry name" value="ARM-like"/>
</dbReference>
<evidence type="ECO:0000256" key="6">
    <source>
        <dbReference type="ARBA" id="ARBA00023242"/>
    </source>
</evidence>
<evidence type="ECO:0000256" key="1">
    <source>
        <dbReference type="ARBA" id="ARBA00002907"/>
    </source>
</evidence>
<evidence type="ECO:0000313" key="10">
    <source>
        <dbReference type="WBParaSite" id="SRDH1_40880.2"/>
    </source>
</evidence>
<feature type="compositionally biased region" description="Polar residues" evidence="8">
    <location>
        <begin position="1279"/>
        <end position="1290"/>
    </location>
</feature>